<dbReference type="OrthoDB" id="8300685at2759"/>
<sequence>MKKVQEERKSQIQAHVLSQVGEIEDHVNSCIEKNRRCSRCEKRDWKSKGRSSKKIEEVKSEVQRTIEEGKGEVQRMIGFCAIKYFEFIKGNFKIWISF</sequence>
<protein>
    <submittedName>
        <fullName evidence="1">Uncharacterized protein</fullName>
    </submittedName>
</protein>
<gene>
    <name evidence="1" type="ORF">AVEN_275294_1</name>
</gene>
<evidence type="ECO:0000313" key="1">
    <source>
        <dbReference type="EMBL" id="GBM51101.1"/>
    </source>
</evidence>
<dbReference type="Proteomes" id="UP000499080">
    <property type="component" value="Unassembled WGS sequence"/>
</dbReference>
<reference evidence="1 2" key="1">
    <citation type="journal article" date="2019" name="Sci. Rep.">
        <title>Orb-weaving spider Araneus ventricosus genome elucidates the spidroin gene catalogue.</title>
        <authorList>
            <person name="Kono N."/>
            <person name="Nakamura H."/>
            <person name="Ohtoshi R."/>
            <person name="Moran D.A.P."/>
            <person name="Shinohara A."/>
            <person name="Yoshida Y."/>
            <person name="Fujiwara M."/>
            <person name="Mori M."/>
            <person name="Tomita M."/>
            <person name="Arakawa K."/>
        </authorList>
    </citation>
    <scope>NUCLEOTIDE SEQUENCE [LARGE SCALE GENOMIC DNA]</scope>
</reference>
<dbReference type="AlphaFoldDB" id="A0A4Y2GCI4"/>
<evidence type="ECO:0000313" key="2">
    <source>
        <dbReference type="Proteomes" id="UP000499080"/>
    </source>
</evidence>
<accession>A0A4Y2GCI4</accession>
<proteinExistence type="predicted"/>
<organism evidence="1 2">
    <name type="scientific">Araneus ventricosus</name>
    <name type="common">Orbweaver spider</name>
    <name type="synonym">Epeira ventricosa</name>
    <dbReference type="NCBI Taxonomy" id="182803"/>
    <lineage>
        <taxon>Eukaryota</taxon>
        <taxon>Metazoa</taxon>
        <taxon>Ecdysozoa</taxon>
        <taxon>Arthropoda</taxon>
        <taxon>Chelicerata</taxon>
        <taxon>Arachnida</taxon>
        <taxon>Araneae</taxon>
        <taxon>Araneomorphae</taxon>
        <taxon>Entelegynae</taxon>
        <taxon>Araneoidea</taxon>
        <taxon>Araneidae</taxon>
        <taxon>Araneus</taxon>
    </lineage>
</organism>
<dbReference type="EMBL" id="BGPR01001323">
    <property type="protein sequence ID" value="GBM51101.1"/>
    <property type="molecule type" value="Genomic_DNA"/>
</dbReference>
<comment type="caution">
    <text evidence="1">The sequence shown here is derived from an EMBL/GenBank/DDBJ whole genome shotgun (WGS) entry which is preliminary data.</text>
</comment>
<keyword evidence="2" id="KW-1185">Reference proteome</keyword>
<name>A0A4Y2GCI4_ARAVE</name>